<feature type="compositionally biased region" description="Polar residues" evidence="4">
    <location>
        <begin position="100"/>
        <end position="114"/>
    </location>
</feature>
<organism evidence="7 8">
    <name type="scientific">Helianthus annuus</name>
    <name type="common">Common sunflower</name>
    <dbReference type="NCBI Taxonomy" id="4232"/>
    <lineage>
        <taxon>Eukaryota</taxon>
        <taxon>Viridiplantae</taxon>
        <taxon>Streptophyta</taxon>
        <taxon>Embryophyta</taxon>
        <taxon>Tracheophyta</taxon>
        <taxon>Spermatophyta</taxon>
        <taxon>Magnoliopsida</taxon>
        <taxon>eudicotyledons</taxon>
        <taxon>Gunneridae</taxon>
        <taxon>Pentapetalae</taxon>
        <taxon>asterids</taxon>
        <taxon>campanulids</taxon>
        <taxon>Asterales</taxon>
        <taxon>Asteraceae</taxon>
        <taxon>Asteroideae</taxon>
        <taxon>Heliantheae alliance</taxon>
        <taxon>Heliantheae</taxon>
        <taxon>Helianthus</taxon>
    </lineage>
</organism>
<feature type="chain" id="PRO_5012716161" evidence="5">
    <location>
        <begin position="28"/>
        <end position="138"/>
    </location>
</feature>
<dbReference type="GO" id="GO:0016020">
    <property type="term" value="C:membrane"/>
    <property type="evidence" value="ECO:0000318"/>
    <property type="project" value="GO_Central"/>
</dbReference>
<evidence type="ECO:0000256" key="4">
    <source>
        <dbReference type="SAM" id="MobiDB-lite"/>
    </source>
</evidence>
<name>A0A251VCV8_HELAN</name>
<dbReference type="STRING" id="4232.A0A251VCV8"/>
<dbReference type="InterPro" id="IPR014756">
    <property type="entry name" value="Ig_E-set"/>
</dbReference>
<evidence type="ECO:0000313" key="8">
    <source>
        <dbReference type="Proteomes" id="UP000215914"/>
    </source>
</evidence>
<feature type="compositionally biased region" description="Pro residues" evidence="4">
    <location>
        <begin position="85"/>
        <end position="96"/>
    </location>
</feature>
<dbReference type="AlphaFoldDB" id="A0A251VCV8"/>
<dbReference type="InterPro" id="IPR024792">
    <property type="entry name" value="RhoGDI_dom_sf"/>
</dbReference>
<comment type="similarity">
    <text evidence="2">Belongs to the Rho GDI family.</text>
</comment>
<evidence type="ECO:0000256" key="1">
    <source>
        <dbReference type="ARBA" id="ARBA00004496"/>
    </source>
</evidence>
<evidence type="ECO:0000313" key="7">
    <source>
        <dbReference type="EMBL" id="OTG33448.1"/>
    </source>
</evidence>
<dbReference type="InterPro" id="IPR000406">
    <property type="entry name" value="Rho_GDI"/>
</dbReference>
<dbReference type="Gene3D" id="2.70.50.30">
    <property type="entry name" value="Coagulation Factor XIII, subunit A, domain 1"/>
    <property type="match status" value="1"/>
</dbReference>
<sequence>MFTQVVFYRLWWLFEICLGSIVSPGRSDIILPILEHGKPESRWFILKEGCYNSLKFFFQVSHNIVAGLKYTNNVWKTGVRGPTPVAPPFTAPPNRPPTFSTQAQGMPQQQTSPFGAQPWQVQFQPFQRVNVKSQISSR</sequence>
<reference evidence="6" key="3">
    <citation type="submission" date="2020-06" db="EMBL/GenBank/DDBJ databases">
        <title>Helianthus annuus Genome sequencing and assembly Release 2.</title>
        <authorList>
            <person name="Gouzy J."/>
            <person name="Langlade N."/>
            <person name="Munos S."/>
        </authorList>
    </citation>
    <scope>NUCLEOTIDE SEQUENCE</scope>
    <source>
        <tissue evidence="6">Leaves</tissue>
    </source>
</reference>
<dbReference type="InParanoid" id="A0A251VCV8"/>
<reference evidence="6 8" key="1">
    <citation type="journal article" date="2017" name="Nature">
        <title>The sunflower genome provides insights into oil metabolism, flowering and Asterid evolution.</title>
        <authorList>
            <person name="Badouin H."/>
            <person name="Gouzy J."/>
            <person name="Grassa C.J."/>
            <person name="Murat F."/>
            <person name="Staton S.E."/>
            <person name="Cottret L."/>
            <person name="Lelandais-Briere C."/>
            <person name="Owens G.L."/>
            <person name="Carrere S."/>
            <person name="Mayjonade B."/>
            <person name="Legrand L."/>
            <person name="Gill N."/>
            <person name="Kane N.C."/>
            <person name="Bowers J.E."/>
            <person name="Hubner S."/>
            <person name="Bellec A."/>
            <person name="Berard A."/>
            <person name="Berges H."/>
            <person name="Blanchet N."/>
            <person name="Boniface M.C."/>
            <person name="Brunel D."/>
            <person name="Catrice O."/>
            <person name="Chaidir N."/>
            <person name="Claudel C."/>
            <person name="Donnadieu C."/>
            <person name="Faraut T."/>
            <person name="Fievet G."/>
            <person name="Helmstetter N."/>
            <person name="King M."/>
            <person name="Knapp S.J."/>
            <person name="Lai Z."/>
            <person name="Le Paslier M.C."/>
            <person name="Lippi Y."/>
            <person name="Lorenzon L."/>
            <person name="Mandel J.R."/>
            <person name="Marage G."/>
            <person name="Marchand G."/>
            <person name="Marquand E."/>
            <person name="Bret-Mestries E."/>
            <person name="Morien E."/>
            <person name="Nambeesan S."/>
            <person name="Nguyen T."/>
            <person name="Pegot-Espagnet P."/>
            <person name="Pouilly N."/>
            <person name="Raftis F."/>
            <person name="Sallet E."/>
            <person name="Schiex T."/>
            <person name="Thomas J."/>
            <person name="Vandecasteele C."/>
            <person name="Vares D."/>
            <person name="Vear F."/>
            <person name="Vautrin S."/>
            <person name="Crespi M."/>
            <person name="Mangin B."/>
            <person name="Burke J.M."/>
            <person name="Salse J."/>
            <person name="Munos S."/>
            <person name="Vincourt P."/>
            <person name="Rieseberg L.H."/>
            <person name="Langlade N.B."/>
        </authorList>
    </citation>
    <scope>NUCLEOTIDE SEQUENCE [LARGE SCALE GENOMIC DNA]</scope>
    <source>
        <strain evidence="8">cv. SF193</strain>
        <tissue evidence="6">Leaves</tissue>
    </source>
</reference>
<dbReference type="Pfam" id="PF02115">
    <property type="entry name" value="Rho_GDI"/>
    <property type="match status" value="1"/>
</dbReference>
<reference evidence="7" key="2">
    <citation type="submission" date="2017-02" db="EMBL/GenBank/DDBJ databases">
        <title>Sunflower complete genome.</title>
        <authorList>
            <person name="Langlade N."/>
            <person name="Munos S."/>
        </authorList>
    </citation>
    <scope>NUCLEOTIDE SEQUENCE [LARGE SCALE GENOMIC DNA]</scope>
    <source>
        <tissue evidence="7">Leaves</tissue>
    </source>
</reference>
<dbReference type="GO" id="GO:0005829">
    <property type="term" value="C:cytosol"/>
    <property type="evidence" value="ECO:0000318"/>
    <property type="project" value="GO_Central"/>
</dbReference>
<feature type="region of interest" description="Disordered" evidence="4">
    <location>
        <begin position="85"/>
        <end position="114"/>
    </location>
</feature>
<keyword evidence="3" id="KW-0963">Cytoplasm</keyword>
<keyword evidence="5" id="KW-0732">Signal</keyword>
<protein>
    <submittedName>
        <fullName evidence="6 7">Rho protein GDP-dissociation inhibitor</fullName>
    </submittedName>
</protein>
<evidence type="ECO:0000256" key="2">
    <source>
        <dbReference type="ARBA" id="ARBA00009758"/>
    </source>
</evidence>
<dbReference type="SUPFAM" id="SSF81296">
    <property type="entry name" value="E set domains"/>
    <property type="match status" value="1"/>
</dbReference>
<dbReference type="EMBL" id="CM007891">
    <property type="protein sequence ID" value="OTG33448.1"/>
    <property type="molecule type" value="Genomic_DNA"/>
</dbReference>
<dbReference type="GO" id="GO:0005094">
    <property type="term" value="F:Rho GDP-dissociation inhibitor activity"/>
    <property type="evidence" value="ECO:0000318"/>
    <property type="project" value="GO_Central"/>
</dbReference>
<accession>A0A251VCV8</accession>
<dbReference type="EMBL" id="MNCJ02000317">
    <property type="protein sequence ID" value="KAF5817032.1"/>
    <property type="molecule type" value="Genomic_DNA"/>
</dbReference>
<proteinExistence type="inferred from homology"/>
<gene>
    <name evidence="7" type="ORF">HannXRQ_Chr02g0034831</name>
    <name evidence="6" type="ORF">HanXRQr2_Chr02g0048351</name>
</gene>
<evidence type="ECO:0000256" key="3">
    <source>
        <dbReference type="ARBA" id="ARBA00022490"/>
    </source>
</evidence>
<comment type="subcellular location">
    <subcellularLocation>
        <location evidence="1">Cytoplasm</location>
    </subcellularLocation>
</comment>
<dbReference type="PANTHER" id="PTHR10980:SF3">
    <property type="entry name" value="LD16419P"/>
    <property type="match status" value="1"/>
</dbReference>
<dbReference type="GO" id="GO:0007266">
    <property type="term" value="P:Rho protein signal transduction"/>
    <property type="evidence" value="ECO:0000318"/>
    <property type="project" value="GO_Central"/>
</dbReference>
<keyword evidence="8" id="KW-1185">Reference proteome</keyword>
<dbReference type="PANTHER" id="PTHR10980">
    <property type="entry name" value="RHO GDP-DISSOCIATION INHIBITOR"/>
    <property type="match status" value="1"/>
</dbReference>
<dbReference type="Gramene" id="mRNA:HanXRQr2_Chr02g0048351">
    <property type="protein sequence ID" value="mRNA:HanXRQr2_Chr02g0048351"/>
    <property type="gene ID" value="HanXRQr2_Chr02g0048351"/>
</dbReference>
<evidence type="ECO:0000313" key="6">
    <source>
        <dbReference type="EMBL" id="KAF5817032.1"/>
    </source>
</evidence>
<feature type="signal peptide" evidence="5">
    <location>
        <begin position="1"/>
        <end position="27"/>
    </location>
</feature>
<evidence type="ECO:0000256" key="5">
    <source>
        <dbReference type="SAM" id="SignalP"/>
    </source>
</evidence>
<dbReference type="Proteomes" id="UP000215914">
    <property type="component" value="Chromosome 2"/>
</dbReference>